<reference evidence="2" key="1">
    <citation type="submission" date="2022-10" db="EMBL/GenBank/DDBJ databases">
        <title>Roseovarius pelagicus sp. nov., isolated from Arctic seawater.</title>
        <authorList>
            <person name="Hong Y.W."/>
            <person name="Hwang C.Y."/>
        </authorList>
    </citation>
    <scope>NUCLEOTIDE SEQUENCE</scope>
    <source>
        <strain evidence="2">HL-MP18</strain>
    </source>
</reference>
<evidence type="ECO:0008006" key="4">
    <source>
        <dbReference type="Google" id="ProtNLM"/>
    </source>
</evidence>
<dbReference type="RefSeq" id="WP_263048008.1">
    <property type="nucleotide sequence ID" value="NZ_CP106738.1"/>
</dbReference>
<proteinExistence type="predicted"/>
<keyword evidence="3" id="KW-1185">Reference proteome</keyword>
<feature type="signal peptide" evidence="1">
    <location>
        <begin position="1"/>
        <end position="17"/>
    </location>
</feature>
<organism evidence="2 3">
    <name type="scientific">Roseovarius pelagicus</name>
    <dbReference type="NCBI Taxonomy" id="2980108"/>
    <lineage>
        <taxon>Bacteria</taxon>
        <taxon>Pseudomonadati</taxon>
        <taxon>Pseudomonadota</taxon>
        <taxon>Alphaproteobacteria</taxon>
        <taxon>Rhodobacterales</taxon>
        <taxon>Roseobacteraceae</taxon>
        <taxon>Roseovarius</taxon>
    </lineage>
</organism>
<name>A0ABY6DB61_9RHOB</name>
<evidence type="ECO:0000313" key="2">
    <source>
        <dbReference type="EMBL" id="UXX83402.1"/>
    </source>
</evidence>
<dbReference type="EMBL" id="CP106738">
    <property type="protein sequence ID" value="UXX83402.1"/>
    <property type="molecule type" value="Genomic_DNA"/>
</dbReference>
<gene>
    <name evidence="2" type="ORF">N7U68_01570</name>
</gene>
<dbReference type="PROSITE" id="PS51257">
    <property type="entry name" value="PROKAR_LIPOPROTEIN"/>
    <property type="match status" value="1"/>
</dbReference>
<sequence>MQRRALLLMLGSTTALAACGRGVRDSNWNPGNWFGRSRVERRAARAAASETPQEVNPLIPEQRDSIFRRKSDEEKYAGTPIHTVTDLVIERSSGGAIVRATGVSMRQGAFDVRLKSQNDGEPQNGVMTYMLEAVQPTNLPQGTQRSRTVNAAIFISDQTLNEVRTIRVAGLTNARTSARR</sequence>
<keyword evidence="1" id="KW-0732">Signal</keyword>
<protein>
    <recommendedName>
        <fullName evidence="4">Lipoprotein</fullName>
    </recommendedName>
</protein>
<accession>A0ABY6DB61</accession>
<feature type="chain" id="PRO_5046761746" description="Lipoprotein" evidence="1">
    <location>
        <begin position="18"/>
        <end position="180"/>
    </location>
</feature>
<dbReference type="Proteomes" id="UP001064087">
    <property type="component" value="Chromosome"/>
</dbReference>
<evidence type="ECO:0000256" key="1">
    <source>
        <dbReference type="SAM" id="SignalP"/>
    </source>
</evidence>
<evidence type="ECO:0000313" key="3">
    <source>
        <dbReference type="Proteomes" id="UP001064087"/>
    </source>
</evidence>